<dbReference type="GO" id="GO:0004418">
    <property type="term" value="F:hydroxymethylbilane synthase activity"/>
    <property type="evidence" value="ECO:0007669"/>
    <property type="project" value="InterPro"/>
</dbReference>
<evidence type="ECO:0000259" key="1">
    <source>
        <dbReference type="Pfam" id="PF01379"/>
    </source>
</evidence>
<dbReference type="SUPFAM" id="SSF53850">
    <property type="entry name" value="Periplasmic binding protein-like II"/>
    <property type="match status" value="1"/>
</dbReference>
<dbReference type="GO" id="GO:0033014">
    <property type="term" value="P:tetrapyrrole biosynthetic process"/>
    <property type="evidence" value="ECO:0007669"/>
    <property type="project" value="InterPro"/>
</dbReference>
<dbReference type="InterPro" id="IPR022417">
    <property type="entry name" value="Porphobilin_deaminase_N"/>
</dbReference>
<organism evidence="2">
    <name type="scientific">marine sediment metagenome</name>
    <dbReference type="NCBI Taxonomy" id="412755"/>
    <lineage>
        <taxon>unclassified sequences</taxon>
        <taxon>metagenomes</taxon>
        <taxon>ecological metagenomes</taxon>
    </lineage>
</organism>
<feature type="non-terminal residue" evidence="2">
    <location>
        <position position="47"/>
    </location>
</feature>
<protein>
    <recommendedName>
        <fullName evidence="1">Porphobilinogen deaminase N-terminal domain-containing protein</fullName>
    </recommendedName>
</protein>
<reference evidence="2" key="1">
    <citation type="journal article" date="2014" name="Front. Microbiol.">
        <title>High frequency of phylogenetically diverse reductive dehalogenase-homologous genes in deep subseafloor sedimentary metagenomes.</title>
        <authorList>
            <person name="Kawai M."/>
            <person name="Futagami T."/>
            <person name="Toyoda A."/>
            <person name="Takaki Y."/>
            <person name="Nishi S."/>
            <person name="Hori S."/>
            <person name="Arai W."/>
            <person name="Tsubouchi T."/>
            <person name="Morono Y."/>
            <person name="Uchiyama I."/>
            <person name="Ito T."/>
            <person name="Fujiyama A."/>
            <person name="Inagaki F."/>
            <person name="Takami H."/>
        </authorList>
    </citation>
    <scope>NUCLEOTIDE SEQUENCE</scope>
    <source>
        <strain evidence="2">Expedition CK06-06</strain>
    </source>
</reference>
<comment type="caution">
    <text evidence="2">The sequence shown here is derived from an EMBL/GenBank/DDBJ whole genome shotgun (WGS) entry which is preliminary data.</text>
</comment>
<evidence type="ECO:0000313" key="2">
    <source>
        <dbReference type="EMBL" id="GAF81054.1"/>
    </source>
</evidence>
<sequence length="47" mass="5187">MLNIATRDSDLALWQARHVQSLLAERLGVTATLRPLKTQGDLDLSTP</sequence>
<dbReference type="EMBL" id="BARS01007292">
    <property type="protein sequence ID" value="GAF81054.1"/>
    <property type="molecule type" value="Genomic_DNA"/>
</dbReference>
<feature type="domain" description="Porphobilinogen deaminase N-terminal" evidence="1">
    <location>
        <begin position="2"/>
        <end position="46"/>
    </location>
</feature>
<proteinExistence type="predicted"/>
<name>X0SJ80_9ZZZZ</name>
<dbReference type="Pfam" id="PF01379">
    <property type="entry name" value="Porphobil_deam"/>
    <property type="match status" value="1"/>
</dbReference>
<dbReference type="AlphaFoldDB" id="X0SJ80"/>
<accession>X0SJ80</accession>
<dbReference type="Gene3D" id="3.40.190.10">
    <property type="entry name" value="Periplasmic binding protein-like II"/>
    <property type="match status" value="1"/>
</dbReference>
<gene>
    <name evidence="2" type="ORF">S01H1_14058</name>
</gene>